<dbReference type="Proteomes" id="UP001055439">
    <property type="component" value="Chromosome 6"/>
</dbReference>
<proteinExistence type="predicted"/>
<protein>
    <submittedName>
        <fullName evidence="1">Uncharacterized protein</fullName>
    </submittedName>
</protein>
<organism evidence="1 2">
    <name type="scientific">Musa troglodytarum</name>
    <name type="common">fe'i banana</name>
    <dbReference type="NCBI Taxonomy" id="320322"/>
    <lineage>
        <taxon>Eukaryota</taxon>
        <taxon>Viridiplantae</taxon>
        <taxon>Streptophyta</taxon>
        <taxon>Embryophyta</taxon>
        <taxon>Tracheophyta</taxon>
        <taxon>Spermatophyta</taxon>
        <taxon>Magnoliopsida</taxon>
        <taxon>Liliopsida</taxon>
        <taxon>Zingiberales</taxon>
        <taxon>Musaceae</taxon>
        <taxon>Musa</taxon>
    </lineage>
</organism>
<evidence type="ECO:0000313" key="2">
    <source>
        <dbReference type="Proteomes" id="UP001055439"/>
    </source>
</evidence>
<name>A0A9E7KAW2_9LILI</name>
<reference evidence="1" key="1">
    <citation type="submission" date="2022-05" db="EMBL/GenBank/DDBJ databases">
        <title>The Musa troglodytarum L. genome provides insights into the mechanism of non-climacteric behaviour and enrichment of carotenoids.</title>
        <authorList>
            <person name="Wang J."/>
        </authorList>
    </citation>
    <scope>NUCLEOTIDE SEQUENCE</scope>
    <source>
        <tissue evidence="1">Leaf</tissue>
    </source>
</reference>
<keyword evidence="2" id="KW-1185">Reference proteome</keyword>
<evidence type="ECO:0000313" key="1">
    <source>
        <dbReference type="EMBL" id="URE13373.1"/>
    </source>
</evidence>
<sequence length="39" mass="4246">MSSSAAVVPVVSMLLQRRFTKGFDNHALVLHSYPAKTDA</sequence>
<accession>A0A9E7KAW2</accession>
<gene>
    <name evidence="1" type="ORF">MUK42_24741</name>
</gene>
<dbReference type="EMBL" id="CP097508">
    <property type="protein sequence ID" value="URE13373.1"/>
    <property type="molecule type" value="Genomic_DNA"/>
</dbReference>
<dbReference type="AlphaFoldDB" id="A0A9E7KAW2"/>